<keyword evidence="10" id="KW-1185">Reference proteome</keyword>
<keyword evidence="3" id="KW-0285">Flavoprotein</keyword>
<reference evidence="10" key="1">
    <citation type="journal article" date="2019" name="Int. J. Syst. Evol. Microbiol.">
        <title>The Global Catalogue of Microorganisms (GCM) 10K type strain sequencing project: providing services to taxonomists for standard genome sequencing and annotation.</title>
        <authorList>
            <consortium name="The Broad Institute Genomics Platform"/>
            <consortium name="The Broad Institute Genome Sequencing Center for Infectious Disease"/>
            <person name="Wu L."/>
            <person name="Ma J."/>
        </authorList>
    </citation>
    <scope>NUCLEOTIDE SEQUENCE [LARGE SCALE GENOMIC DNA]</scope>
    <source>
        <strain evidence="10">CECT 7184</strain>
    </source>
</reference>
<dbReference type="InterPro" id="IPR004099">
    <property type="entry name" value="Pyr_nucl-diS_OxRdtase_dimer"/>
</dbReference>
<sequence length="442" mass="49265">MKFVIIGGDAAGMSAAMQIVRNRENPDVTVLEMGNIYSYAQCGLPYVIGGSVKGTDQLIARDVTTFREKYGIDARVFHQVTHVNAEKKIVSGRNLESNETFEIPYDRLLVATGARPFLPPWKNHDLPGIHTLKTIPDLESIKSNLDRVKHVTIIGGGYIGLEMAENFRETGRQVRMIERGNRLAKMFDEDMAEHIHKEAEANGIETCFEESIEGFEGNDRVEAVVTNKNRYETDLVIAAVGVRPNTDMLKGTDVILETNGAVKVNSYMQTNVDDIYAAGDCATQYHRIKQKDDYIPLGTHANKQGRVAGLNMVNNPKAFQGIVGSSILKFHRLTLGRTGLSEKEASALHFPYETVTYKGSDIAGYYEDKKPIYIKILYRTDNDLLIGGQVIGESGVDKRVDVLATALFHRMTISEFEDLDLSYAPPYNGVWDPLQQAVRRAK</sequence>
<accession>A0ABW0YK18</accession>
<dbReference type="Pfam" id="PF02852">
    <property type="entry name" value="Pyr_redox_dim"/>
    <property type="match status" value="1"/>
</dbReference>
<evidence type="ECO:0000256" key="5">
    <source>
        <dbReference type="ARBA" id="ARBA00023002"/>
    </source>
</evidence>
<dbReference type="PRINTS" id="PR00368">
    <property type="entry name" value="FADPNR"/>
</dbReference>
<comment type="caution">
    <text evidence="9">The sequence shown here is derived from an EMBL/GenBank/DDBJ whole genome shotgun (WGS) entry which is preliminary data.</text>
</comment>
<keyword evidence="6" id="KW-0676">Redox-active center</keyword>
<evidence type="ECO:0000256" key="1">
    <source>
        <dbReference type="ARBA" id="ARBA00001974"/>
    </source>
</evidence>
<dbReference type="Pfam" id="PF07992">
    <property type="entry name" value="Pyr_redox_2"/>
    <property type="match status" value="1"/>
</dbReference>
<keyword evidence="5" id="KW-0560">Oxidoreductase</keyword>
<evidence type="ECO:0000256" key="6">
    <source>
        <dbReference type="ARBA" id="ARBA00023284"/>
    </source>
</evidence>
<keyword evidence="4" id="KW-0274">FAD</keyword>
<organism evidence="9 10">
    <name type="scientific">Thalassorhabdus alkalitolerans</name>
    <dbReference type="NCBI Taxonomy" id="2282697"/>
    <lineage>
        <taxon>Bacteria</taxon>
        <taxon>Bacillati</taxon>
        <taxon>Bacillota</taxon>
        <taxon>Bacilli</taxon>
        <taxon>Bacillales</taxon>
        <taxon>Bacillaceae</taxon>
        <taxon>Thalassorhabdus</taxon>
    </lineage>
</organism>
<evidence type="ECO:0000256" key="3">
    <source>
        <dbReference type="ARBA" id="ARBA00022630"/>
    </source>
</evidence>
<protein>
    <submittedName>
        <fullName evidence="9">FAD-dependent oxidoreductase</fullName>
    </submittedName>
</protein>
<evidence type="ECO:0000259" key="8">
    <source>
        <dbReference type="Pfam" id="PF07992"/>
    </source>
</evidence>
<feature type="domain" description="Pyridine nucleotide-disulphide oxidoreductase dimerisation" evidence="7">
    <location>
        <begin position="328"/>
        <end position="428"/>
    </location>
</feature>
<dbReference type="SUPFAM" id="SSF51905">
    <property type="entry name" value="FAD/NAD(P)-binding domain"/>
    <property type="match status" value="1"/>
</dbReference>
<evidence type="ECO:0000259" key="7">
    <source>
        <dbReference type="Pfam" id="PF02852"/>
    </source>
</evidence>
<dbReference type="PANTHER" id="PTHR43429">
    <property type="entry name" value="PYRIDINE NUCLEOTIDE-DISULFIDE OXIDOREDUCTASE DOMAIN-CONTAINING"/>
    <property type="match status" value="1"/>
</dbReference>
<dbReference type="PANTHER" id="PTHR43429:SF1">
    <property type="entry name" value="NAD(P)H SULFUR OXIDOREDUCTASE (COA-DEPENDENT)"/>
    <property type="match status" value="1"/>
</dbReference>
<dbReference type="InterPro" id="IPR016156">
    <property type="entry name" value="FAD/NAD-linked_Rdtase_dimer_sf"/>
</dbReference>
<name>A0ABW0YK18_9BACI</name>
<evidence type="ECO:0000313" key="10">
    <source>
        <dbReference type="Proteomes" id="UP001596142"/>
    </source>
</evidence>
<evidence type="ECO:0000256" key="4">
    <source>
        <dbReference type="ARBA" id="ARBA00022827"/>
    </source>
</evidence>
<dbReference type="Proteomes" id="UP001596142">
    <property type="component" value="Unassembled WGS sequence"/>
</dbReference>
<dbReference type="EMBL" id="JBHSOZ010000002">
    <property type="protein sequence ID" value="MFC5711533.1"/>
    <property type="molecule type" value="Genomic_DNA"/>
</dbReference>
<dbReference type="InterPro" id="IPR050260">
    <property type="entry name" value="FAD-bd_OxRdtase"/>
</dbReference>
<dbReference type="InterPro" id="IPR023753">
    <property type="entry name" value="FAD/NAD-binding_dom"/>
</dbReference>
<proteinExistence type="inferred from homology"/>
<gene>
    <name evidence="9" type="ORF">ACFPU1_01920</name>
</gene>
<comment type="similarity">
    <text evidence="2">Belongs to the class-III pyridine nucleotide-disulfide oxidoreductase family.</text>
</comment>
<dbReference type="Gene3D" id="3.50.50.60">
    <property type="entry name" value="FAD/NAD(P)-binding domain"/>
    <property type="match status" value="2"/>
</dbReference>
<dbReference type="InterPro" id="IPR036188">
    <property type="entry name" value="FAD/NAD-bd_sf"/>
</dbReference>
<evidence type="ECO:0000313" key="9">
    <source>
        <dbReference type="EMBL" id="MFC5711533.1"/>
    </source>
</evidence>
<comment type="cofactor">
    <cofactor evidence="1">
        <name>FAD</name>
        <dbReference type="ChEBI" id="CHEBI:57692"/>
    </cofactor>
</comment>
<evidence type="ECO:0000256" key="2">
    <source>
        <dbReference type="ARBA" id="ARBA00009130"/>
    </source>
</evidence>
<dbReference type="PRINTS" id="PR00411">
    <property type="entry name" value="PNDRDTASEI"/>
</dbReference>
<dbReference type="SUPFAM" id="SSF55424">
    <property type="entry name" value="FAD/NAD-linked reductases, dimerisation (C-terminal) domain"/>
    <property type="match status" value="1"/>
</dbReference>
<feature type="domain" description="FAD/NAD(P)-binding" evidence="8">
    <location>
        <begin position="2"/>
        <end position="304"/>
    </location>
</feature>
<dbReference type="RefSeq" id="WP_385937901.1">
    <property type="nucleotide sequence ID" value="NZ_JBHSOZ010000002.1"/>
</dbReference>